<dbReference type="PANTHER" id="PTHR10824:SF4">
    <property type="entry name" value="ACYL-COENZYME A THIOESTERASE 1-LIKE"/>
    <property type="match status" value="1"/>
</dbReference>
<dbReference type="GO" id="GO:0006637">
    <property type="term" value="P:acyl-CoA metabolic process"/>
    <property type="evidence" value="ECO:0007669"/>
    <property type="project" value="TreeGrafter"/>
</dbReference>
<dbReference type="AlphaFoldDB" id="A0AAN8F6Q2"/>
<proteinExistence type="predicted"/>
<dbReference type="Pfam" id="PF08840">
    <property type="entry name" value="BAAT_C"/>
    <property type="match status" value="1"/>
</dbReference>
<dbReference type="InterPro" id="IPR014940">
    <property type="entry name" value="BAAT_C"/>
</dbReference>
<evidence type="ECO:0000313" key="4">
    <source>
        <dbReference type="Proteomes" id="UP001331761"/>
    </source>
</evidence>
<dbReference type="InterPro" id="IPR029058">
    <property type="entry name" value="AB_hydrolase_fold"/>
</dbReference>
<dbReference type="Proteomes" id="UP001331761">
    <property type="component" value="Unassembled WGS sequence"/>
</dbReference>
<keyword evidence="1" id="KW-0812">Transmembrane</keyword>
<evidence type="ECO:0000313" key="3">
    <source>
        <dbReference type="EMBL" id="KAK5974096.1"/>
    </source>
</evidence>
<dbReference type="Gene3D" id="3.40.50.1820">
    <property type="entry name" value="alpha/beta hydrolase"/>
    <property type="match status" value="1"/>
</dbReference>
<accession>A0AAN8F6Q2</accession>
<name>A0AAN8F6Q2_TRICO</name>
<organism evidence="3 4">
    <name type="scientific">Trichostrongylus colubriformis</name>
    <name type="common">Black scour worm</name>
    <dbReference type="NCBI Taxonomy" id="6319"/>
    <lineage>
        <taxon>Eukaryota</taxon>
        <taxon>Metazoa</taxon>
        <taxon>Ecdysozoa</taxon>
        <taxon>Nematoda</taxon>
        <taxon>Chromadorea</taxon>
        <taxon>Rhabditida</taxon>
        <taxon>Rhabditina</taxon>
        <taxon>Rhabditomorpha</taxon>
        <taxon>Strongyloidea</taxon>
        <taxon>Trichostrongylidae</taxon>
        <taxon>Trichostrongylus</taxon>
    </lineage>
</organism>
<feature type="transmembrane region" description="Helical" evidence="1">
    <location>
        <begin position="6"/>
        <end position="32"/>
    </location>
</feature>
<protein>
    <recommendedName>
        <fullName evidence="2">BAAT/Acyl-CoA thioester hydrolase C-terminal domain-containing protein</fullName>
    </recommendedName>
</protein>
<dbReference type="EMBL" id="WIXE01014679">
    <property type="protein sequence ID" value="KAK5974096.1"/>
    <property type="molecule type" value="Genomic_DNA"/>
</dbReference>
<comment type="caution">
    <text evidence="3">The sequence shown here is derived from an EMBL/GenBank/DDBJ whole genome shotgun (WGS) entry which is preliminary data.</text>
</comment>
<reference evidence="3 4" key="1">
    <citation type="submission" date="2019-10" db="EMBL/GenBank/DDBJ databases">
        <title>Assembly and Annotation for the nematode Trichostrongylus colubriformis.</title>
        <authorList>
            <person name="Martin J."/>
        </authorList>
    </citation>
    <scope>NUCLEOTIDE SEQUENCE [LARGE SCALE GENOMIC DNA]</scope>
    <source>
        <strain evidence="3">G859</strain>
        <tissue evidence="3">Whole worm</tissue>
    </source>
</reference>
<dbReference type="PANTHER" id="PTHR10824">
    <property type="entry name" value="ACYL-COENZYME A THIOESTERASE-RELATED"/>
    <property type="match status" value="1"/>
</dbReference>
<keyword evidence="1" id="KW-0472">Membrane</keyword>
<dbReference type="GO" id="GO:0047617">
    <property type="term" value="F:fatty acyl-CoA hydrolase activity"/>
    <property type="evidence" value="ECO:0007669"/>
    <property type="project" value="TreeGrafter"/>
</dbReference>
<keyword evidence="4" id="KW-1185">Reference proteome</keyword>
<evidence type="ECO:0000259" key="2">
    <source>
        <dbReference type="Pfam" id="PF08840"/>
    </source>
</evidence>
<evidence type="ECO:0000256" key="1">
    <source>
        <dbReference type="SAM" id="Phobius"/>
    </source>
</evidence>
<gene>
    <name evidence="3" type="ORF">GCK32_016276</name>
</gene>
<keyword evidence="1" id="KW-1133">Transmembrane helix</keyword>
<feature type="domain" description="BAAT/Acyl-CoA thioester hydrolase C-terminal" evidence="2">
    <location>
        <begin position="147"/>
        <end position="202"/>
    </location>
</feature>
<dbReference type="GO" id="GO:0006631">
    <property type="term" value="P:fatty acid metabolic process"/>
    <property type="evidence" value="ECO:0007669"/>
    <property type="project" value="TreeGrafter"/>
</dbReference>
<sequence>MHDYVTGLITIGVEQITVVLPVVLFLTVLIVINKCKEEGISAKHCKDRDGPFPAVIDISGTGGGIHEHKLDAVVAINGPHAMSDYVNLKENGKPLPQATLANDKIRFINGTMASDKLIQHSEFDETNEIPLHRTSHHTSFRIVIHLVNGGHFMEPPYFPHHGVVHTKFQGFCCGFGGDAVLHGKSQEVTWQATIEFFKRKLGKPAEMPDWNRLKSVNPASHL</sequence>